<name>A0A0B2JY11_9FIRM</name>
<evidence type="ECO:0000256" key="2">
    <source>
        <dbReference type="SAM" id="Phobius"/>
    </source>
</evidence>
<dbReference type="RefSeq" id="WP_039206907.1">
    <property type="nucleotide sequence ID" value="NZ_JSCE01000089.1"/>
</dbReference>
<proteinExistence type="predicted"/>
<evidence type="ECO:0000256" key="1">
    <source>
        <dbReference type="SAM" id="MobiDB-lite"/>
    </source>
</evidence>
<dbReference type="AlphaFoldDB" id="A0A0B2JY11"/>
<feature type="compositionally biased region" description="Basic and acidic residues" evidence="1">
    <location>
        <begin position="127"/>
        <end position="140"/>
    </location>
</feature>
<comment type="caution">
    <text evidence="3">The sequence shown here is derived from an EMBL/GenBank/DDBJ whole genome shotgun (WGS) entry which is preliminary data.</text>
</comment>
<keyword evidence="2" id="KW-0812">Transmembrane</keyword>
<gene>
    <name evidence="3" type="ORF">NZ47_04530</name>
</gene>
<keyword evidence="2" id="KW-0472">Membrane</keyword>
<evidence type="ECO:0000313" key="4">
    <source>
        <dbReference type="Proteomes" id="UP000030993"/>
    </source>
</evidence>
<feature type="transmembrane region" description="Helical" evidence="2">
    <location>
        <begin position="27"/>
        <end position="48"/>
    </location>
</feature>
<organism evidence="3 4">
    <name type="scientific">Anaerovibrio lipolyticus</name>
    <dbReference type="NCBI Taxonomy" id="82374"/>
    <lineage>
        <taxon>Bacteria</taxon>
        <taxon>Bacillati</taxon>
        <taxon>Bacillota</taxon>
        <taxon>Negativicutes</taxon>
        <taxon>Selenomonadales</taxon>
        <taxon>Selenomonadaceae</taxon>
        <taxon>Anaerovibrio</taxon>
    </lineage>
</organism>
<keyword evidence="4" id="KW-1185">Reference proteome</keyword>
<sequence>MQGMIQSLAEKAGRHLLQLMTLLKENMLARVALFTVICALIFPVFTVIDGLGDSSQAITAFSEGTVSKEKEAVKGGFKEIKGMKEVQEFKGLNNPFEEGQGRQGRRDKFKKSGITEADNRNANGKNPSRENTKEAKDKKAPKGIAPRIKGIVEGSSGPAVLLEYGGSQYMLSTGDVVDNIFVEAVGENSVKVNVQGRIMWVER</sequence>
<dbReference type="EMBL" id="JSCE01000089">
    <property type="protein sequence ID" value="KHM52489.1"/>
    <property type="molecule type" value="Genomic_DNA"/>
</dbReference>
<evidence type="ECO:0000313" key="3">
    <source>
        <dbReference type="EMBL" id="KHM52489.1"/>
    </source>
</evidence>
<dbReference type="Proteomes" id="UP000030993">
    <property type="component" value="Unassembled WGS sequence"/>
</dbReference>
<protein>
    <submittedName>
        <fullName evidence="3">Uncharacterized protein</fullName>
    </submittedName>
</protein>
<accession>A0A0B2JY11</accession>
<keyword evidence="2" id="KW-1133">Transmembrane helix</keyword>
<reference evidence="3 4" key="1">
    <citation type="journal article" date="2013" name="PLoS ONE">
        <title>Identification and characterization of three novel lipases belonging to families II and V from Anaerovibrio lipolyticus 5ST.</title>
        <authorList>
            <person name="Prive F."/>
            <person name="Kaderbhai N.N."/>
            <person name="Girdwood S."/>
            <person name="Worgan H.J."/>
            <person name="Pinloche E."/>
            <person name="Scollan N.D."/>
            <person name="Huws S.A."/>
            <person name="Newbold C.J."/>
        </authorList>
    </citation>
    <scope>NUCLEOTIDE SEQUENCE [LARGE SCALE GENOMIC DNA]</scope>
    <source>
        <strain evidence="3 4">5S</strain>
    </source>
</reference>
<feature type="region of interest" description="Disordered" evidence="1">
    <location>
        <begin position="91"/>
        <end position="144"/>
    </location>
</feature>